<dbReference type="PRINTS" id="PR00411">
    <property type="entry name" value="PNDRDTASEI"/>
</dbReference>
<evidence type="ECO:0000259" key="13">
    <source>
        <dbReference type="SMART" id="SM01228"/>
    </source>
</evidence>
<dbReference type="PANTHER" id="PTHR11806">
    <property type="entry name" value="GLUCOSE INHIBITED DIVISION PROTEIN A"/>
    <property type="match status" value="1"/>
</dbReference>
<comment type="cofactor">
    <cofactor evidence="1 12">
        <name>FAD</name>
        <dbReference type="ChEBI" id="CHEBI:57692"/>
    </cofactor>
</comment>
<dbReference type="InterPro" id="IPR020595">
    <property type="entry name" value="MnmG-rel_CS"/>
</dbReference>
<dbReference type="InterPro" id="IPR004416">
    <property type="entry name" value="MnmG"/>
</dbReference>
<dbReference type="AlphaFoldDB" id="E1Y8B0"/>
<feature type="binding site" evidence="12">
    <location>
        <position position="181"/>
    </location>
    <ligand>
        <name>FAD</name>
        <dbReference type="ChEBI" id="CHEBI:57692"/>
    </ligand>
</feature>
<dbReference type="Pfam" id="PF21680">
    <property type="entry name" value="GIDA_C_1st"/>
    <property type="match status" value="1"/>
</dbReference>
<feature type="binding site" evidence="12">
    <location>
        <begin position="273"/>
        <end position="287"/>
    </location>
    <ligand>
        <name>NAD(+)</name>
        <dbReference type="ChEBI" id="CHEBI:57540"/>
    </ligand>
</feature>
<dbReference type="InterPro" id="IPR047001">
    <property type="entry name" value="MnmG_C_subdom"/>
</dbReference>
<dbReference type="GO" id="GO:0002098">
    <property type="term" value="P:tRNA wobble uridine modification"/>
    <property type="evidence" value="ECO:0007669"/>
    <property type="project" value="InterPro"/>
</dbReference>
<dbReference type="NCBIfam" id="TIGR00136">
    <property type="entry name" value="mnmG_gidA"/>
    <property type="match status" value="1"/>
</dbReference>
<dbReference type="Gene3D" id="1.10.10.1800">
    <property type="entry name" value="tRNA uridine 5-carboxymethylaminomethyl modification enzyme MnmG/GidA"/>
    <property type="match status" value="1"/>
</dbReference>
<keyword evidence="8 12" id="KW-0274">FAD</keyword>
<evidence type="ECO:0000256" key="3">
    <source>
        <dbReference type="ARBA" id="ARBA00007653"/>
    </source>
</evidence>
<keyword evidence="7 12" id="KW-0819">tRNA processing</keyword>
<organism evidence="14">
    <name type="scientific">uncultured Desulfobacterium sp</name>
    <dbReference type="NCBI Taxonomy" id="201089"/>
    <lineage>
        <taxon>Bacteria</taxon>
        <taxon>Pseudomonadati</taxon>
        <taxon>Thermodesulfobacteriota</taxon>
        <taxon>Desulfobacteria</taxon>
        <taxon>Desulfobacterales</taxon>
        <taxon>Desulfobacteriaceae</taxon>
        <taxon>Desulfobacterium</taxon>
        <taxon>environmental samples</taxon>
    </lineage>
</organism>
<keyword evidence="6 12" id="KW-0285">Flavoprotein</keyword>
<dbReference type="FunFam" id="1.10.10.1800:FF:000001">
    <property type="entry name" value="tRNA uridine 5-carboxymethylaminomethyl modification enzyme MnmG"/>
    <property type="match status" value="1"/>
</dbReference>
<keyword evidence="9 12" id="KW-0520">NAD</keyword>
<dbReference type="GO" id="GO:0030488">
    <property type="term" value="P:tRNA methylation"/>
    <property type="evidence" value="ECO:0007669"/>
    <property type="project" value="TreeGrafter"/>
</dbReference>
<dbReference type="InterPro" id="IPR044920">
    <property type="entry name" value="MnmG_C_subdom_sf"/>
</dbReference>
<evidence type="ECO:0000256" key="9">
    <source>
        <dbReference type="ARBA" id="ARBA00023027"/>
    </source>
</evidence>
<evidence type="ECO:0000256" key="11">
    <source>
        <dbReference type="ARBA" id="ARBA00031800"/>
    </source>
</evidence>
<dbReference type="FunFam" id="3.50.50.60:FF:000002">
    <property type="entry name" value="tRNA uridine 5-carboxymethylaminomethyl modification enzyme MnmG"/>
    <property type="match status" value="1"/>
</dbReference>
<protein>
    <recommendedName>
        <fullName evidence="4 12">tRNA uridine 5-carboxymethylaminomethyl modification enzyme MnmG</fullName>
    </recommendedName>
    <alternativeName>
        <fullName evidence="11 12">Glucose-inhibited division protein A</fullName>
    </alternativeName>
</protein>
<dbReference type="SUPFAM" id="SSF51905">
    <property type="entry name" value="FAD/NAD(P)-binding domain"/>
    <property type="match status" value="1"/>
</dbReference>
<feature type="binding site" evidence="12">
    <location>
        <position position="370"/>
    </location>
    <ligand>
        <name>FAD</name>
        <dbReference type="ChEBI" id="CHEBI:57692"/>
    </ligand>
</feature>
<dbReference type="EMBL" id="FR695864">
    <property type="protein sequence ID" value="CBX26804.1"/>
    <property type="molecule type" value="Genomic_DNA"/>
</dbReference>
<accession>E1Y8B0</accession>
<proteinExistence type="inferred from homology"/>
<dbReference type="PRINTS" id="PR00368">
    <property type="entry name" value="FADPNR"/>
</dbReference>
<dbReference type="PROSITE" id="PS01280">
    <property type="entry name" value="GIDA_1"/>
    <property type="match status" value="1"/>
</dbReference>
<dbReference type="PANTHER" id="PTHR11806:SF0">
    <property type="entry name" value="PROTEIN MTO1 HOMOLOG, MITOCHONDRIAL"/>
    <property type="match status" value="1"/>
</dbReference>
<dbReference type="InterPro" id="IPR002218">
    <property type="entry name" value="MnmG-rel"/>
</dbReference>
<dbReference type="GO" id="GO:0005829">
    <property type="term" value="C:cytosol"/>
    <property type="evidence" value="ECO:0007669"/>
    <property type="project" value="TreeGrafter"/>
</dbReference>
<evidence type="ECO:0000256" key="1">
    <source>
        <dbReference type="ARBA" id="ARBA00001974"/>
    </source>
</evidence>
<dbReference type="FunFam" id="1.10.150.570:FF:000001">
    <property type="entry name" value="tRNA uridine 5-carboxymethylaminomethyl modification enzyme MnmG"/>
    <property type="match status" value="1"/>
</dbReference>
<dbReference type="GO" id="GO:0050660">
    <property type="term" value="F:flavin adenine dinucleotide binding"/>
    <property type="evidence" value="ECO:0007669"/>
    <property type="project" value="UniProtKB-UniRule"/>
</dbReference>
<comment type="subunit">
    <text evidence="10 12">Homodimer. Heterotetramer of two MnmE and two MnmG subunits.</text>
</comment>
<evidence type="ECO:0000256" key="10">
    <source>
        <dbReference type="ARBA" id="ARBA00025948"/>
    </source>
</evidence>
<comment type="similarity">
    <text evidence="3 12">Belongs to the MnmG family.</text>
</comment>
<dbReference type="SMART" id="SM01228">
    <property type="entry name" value="GIDA_assoc_3"/>
    <property type="match status" value="1"/>
</dbReference>
<sequence>MKLYSKNYDIIVVGAGHAGCEAALSAARMGCSVLLVAIDLDKLAAMPCSPSVGGMAKGQLVKEVDALGGEMARISDKSAIQYRTLNTKKGPAVHSSRTQNDKLRYHTAMKAVVEKQPGLDLKQVFVERLLVENGKITGIIDYTGYCYMAKAVVLATGTFLSGLIHIGANSMKAGRAGEFASYSLAQNLKELGFNLGRMKTGTPPRLHKSSIDFTVFSRQDSESDPTPFSFFTNSISLPQMPSYMGHTSVKTREIVLKNLKFSALYGGIIKGVSARYCPSFEDKIVKFPERETHHVILEPEGLDTEEIYASGLGNSLPVEIQIQLVRSIKGLEEAQIIRPAYAIEYDYINPVNLKQTLETKLISGLFLAGQINGTSGYEEAAAQGLWAGINASCLVQKRPPFILDRSQAYIAVMVDDLVTKGTLEPYRMFTSRAEYRLMLREDNADLRLMEAGHELGLIDDDTIKELNERRKQIQAETARIKSVVIKPSKEVNLFLESRGTNPIDNGVYLDQLLKRTQLDYSAVCVLAGGCENIDPKVSKQVEIGVKYEGYIERQQKEIDKFKNLERIKIKEGFDFSHVHGLSNELKEKLNEIKPASLGQASRIDGMTPAAVSVLMIALKAFEQGQQTTKDRHELI</sequence>
<gene>
    <name evidence="12" type="primary">mnmG</name>
    <name evidence="12" type="synonym">gidA</name>
    <name evidence="14" type="ORF">N47_A08330</name>
</gene>
<evidence type="ECO:0000256" key="5">
    <source>
        <dbReference type="ARBA" id="ARBA00022490"/>
    </source>
</evidence>
<feature type="binding site" evidence="12">
    <location>
        <position position="126"/>
    </location>
    <ligand>
        <name>FAD</name>
        <dbReference type="ChEBI" id="CHEBI:57692"/>
    </ligand>
</feature>
<dbReference type="InterPro" id="IPR036188">
    <property type="entry name" value="FAD/NAD-bd_sf"/>
</dbReference>
<dbReference type="InterPro" id="IPR026904">
    <property type="entry name" value="MnmG_C"/>
</dbReference>
<evidence type="ECO:0000256" key="2">
    <source>
        <dbReference type="ARBA" id="ARBA00003717"/>
    </source>
</evidence>
<name>E1Y8B0_9BACT</name>
<dbReference type="Pfam" id="PF01134">
    <property type="entry name" value="GIDA"/>
    <property type="match status" value="1"/>
</dbReference>
<keyword evidence="5 12" id="KW-0963">Cytoplasm</keyword>
<evidence type="ECO:0000256" key="8">
    <source>
        <dbReference type="ARBA" id="ARBA00022827"/>
    </source>
</evidence>
<dbReference type="InterPro" id="IPR049312">
    <property type="entry name" value="GIDA_C_N"/>
</dbReference>
<feature type="domain" description="tRNA uridine 5-carboxymethylaminomethyl modification enzyme C-terminal subdomain" evidence="13">
    <location>
        <begin position="545"/>
        <end position="616"/>
    </location>
</feature>
<evidence type="ECO:0000256" key="12">
    <source>
        <dbReference type="HAMAP-Rule" id="MF_00129"/>
    </source>
</evidence>
<evidence type="ECO:0000256" key="6">
    <source>
        <dbReference type="ARBA" id="ARBA00022630"/>
    </source>
</evidence>
<dbReference type="Gene3D" id="3.50.50.60">
    <property type="entry name" value="FAD/NAD(P)-binding domain"/>
    <property type="match status" value="2"/>
</dbReference>
<evidence type="ECO:0000256" key="4">
    <source>
        <dbReference type="ARBA" id="ARBA00020461"/>
    </source>
</evidence>
<comment type="subcellular location">
    <subcellularLocation>
        <location evidence="12">Cytoplasm</location>
    </subcellularLocation>
</comment>
<dbReference type="Gene3D" id="1.10.150.570">
    <property type="entry name" value="GidA associated domain, C-terminal subdomain"/>
    <property type="match status" value="1"/>
</dbReference>
<reference evidence="14" key="1">
    <citation type="journal article" date="2011" name="Environ. Microbiol.">
        <title>Genomic insights into the metabolic potential of the polycyclic aromatic hydrocarbon degrading sulfate-reducing Deltaproteobacterium N47.</title>
        <authorList>
            <person name="Bergmann F."/>
            <person name="Selesi D."/>
            <person name="Weinmaier T."/>
            <person name="Tischler P."/>
            <person name="Rattei T."/>
            <person name="Meckenstock R.U."/>
        </authorList>
    </citation>
    <scope>NUCLEOTIDE SEQUENCE</scope>
</reference>
<comment type="function">
    <text evidence="2 12">NAD-binding protein involved in the addition of a carboxymethylaminomethyl (cmnm) group at the wobble position (U34) of certain tRNAs, forming tRNA-cmnm(5)s(2)U34.</text>
</comment>
<dbReference type="HAMAP" id="MF_00129">
    <property type="entry name" value="MnmG_GidA"/>
    <property type="match status" value="1"/>
</dbReference>
<feature type="binding site" evidence="12">
    <location>
        <begin position="14"/>
        <end position="19"/>
    </location>
    <ligand>
        <name>FAD</name>
        <dbReference type="ChEBI" id="CHEBI:57692"/>
    </ligand>
</feature>
<evidence type="ECO:0000313" key="14">
    <source>
        <dbReference type="EMBL" id="CBX26804.1"/>
    </source>
</evidence>
<dbReference type="InterPro" id="IPR040131">
    <property type="entry name" value="MnmG_N"/>
</dbReference>
<dbReference type="Pfam" id="PF13932">
    <property type="entry name" value="SAM_GIDA_C"/>
    <property type="match status" value="1"/>
</dbReference>
<evidence type="ECO:0000256" key="7">
    <source>
        <dbReference type="ARBA" id="ARBA00022694"/>
    </source>
</evidence>